<dbReference type="EMBL" id="SRPW01003616">
    <property type="protein sequence ID" value="KAG5986494.1"/>
    <property type="molecule type" value="Genomic_DNA"/>
</dbReference>
<dbReference type="PANTHER" id="PTHR10579">
    <property type="entry name" value="CALCIUM-ACTIVATED CHLORIDE CHANNEL REGULATOR"/>
    <property type="match status" value="1"/>
</dbReference>
<dbReference type="OrthoDB" id="10264538at2759"/>
<dbReference type="AlphaFoldDB" id="A0A9P7N4E7"/>
<organism evidence="2 3">
    <name type="scientific">Claviceps pusilla</name>
    <dbReference type="NCBI Taxonomy" id="123648"/>
    <lineage>
        <taxon>Eukaryota</taxon>
        <taxon>Fungi</taxon>
        <taxon>Dikarya</taxon>
        <taxon>Ascomycota</taxon>
        <taxon>Pezizomycotina</taxon>
        <taxon>Sordariomycetes</taxon>
        <taxon>Hypocreomycetidae</taxon>
        <taxon>Hypocreales</taxon>
        <taxon>Clavicipitaceae</taxon>
        <taxon>Claviceps</taxon>
    </lineage>
</organism>
<dbReference type="Gene3D" id="3.40.50.410">
    <property type="entry name" value="von Willebrand factor, type A domain"/>
    <property type="match status" value="1"/>
</dbReference>
<protein>
    <recommendedName>
        <fullName evidence="1">VWFA domain-containing protein</fullName>
    </recommendedName>
</protein>
<dbReference type="PANTHER" id="PTHR10579:SF156">
    <property type="entry name" value="VWFA DOMAIN-CONTAINING PROTEIN"/>
    <property type="match status" value="1"/>
</dbReference>
<dbReference type="Pfam" id="PF13519">
    <property type="entry name" value="VWA_2"/>
    <property type="match status" value="1"/>
</dbReference>
<accession>A0A9P7N4E7</accession>
<dbReference type="Proteomes" id="UP000748025">
    <property type="component" value="Unassembled WGS sequence"/>
</dbReference>
<name>A0A9P7N4E7_9HYPO</name>
<evidence type="ECO:0000259" key="1">
    <source>
        <dbReference type="PROSITE" id="PS50234"/>
    </source>
</evidence>
<comment type="caution">
    <text evidence="2">The sequence shown here is derived from an EMBL/GenBank/DDBJ whole genome shotgun (WGS) entry which is preliminary data.</text>
</comment>
<keyword evidence="3" id="KW-1185">Reference proteome</keyword>
<dbReference type="InterPro" id="IPR051266">
    <property type="entry name" value="CLCR"/>
</dbReference>
<dbReference type="SUPFAM" id="SSF53300">
    <property type="entry name" value="vWA-like"/>
    <property type="match status" value="1"/>
</dbReference>
<evidence type="ECO:0000313" key="2">
    <source>
        <dbReference type="EMBL" id="KAG5986494.1"/>
    </source>
</evidence>
<feature type="domain" description="VWFA" evidence="1">
    <location>
        <begin position="52"/>
        <end position="176"/>
    </location>
</feature>
<dbReference type="PROSITE" id="PS50234">
    <property type="entry name" value="VWFA"/>
    <property type="match status" value="1"/>
</dbReference>
<reference evidence="2" key="1">
    <citation type="journal article" date="2020" name="bioRxiv">
        <title>Whole genome comparisons of ergot fungi reveals the divergence and evolution of species within the genus Claviceps are the result of varying mechanisms driving genome evolution and host range expansion.</title>
        <authorList>
            <person name="Wyka S.A."/>
            <person name="Mondo S.J."/>
            <person name="Liu M."/>
            <person name="Dettman J."/>
            <person name="Nalam V."/>
            <person name="Broders K.D."/>
        </authorList>
    </citation>
    <scope>NUCLEOTIDE SEQUENCE</scope>
    <source>
        <strain evidence="2">CCC 602</strain>
    </source>
</reference>
<dbReference type="InterPro" id="IPR036465">
    <property type="entry name" value="vWFA_dom_sf"/>
</dbReference>
<evidence type="ECO:0000313" key="3">
    <source>
        <dbReference type="Proteomes" id="UP000748025"/>
    </source>
</evidence>
<gene>
    <name evidence="2" type="ORF">E4U43_005482</name>
</gene>
<proteinExistence type="predicted"/>
<sequence>MRIPIRQTGSDDAVPPGLAAVQLHPVPSKQAFVIKVVTPKAPTFDIDHVPCDIVLVIDVSTSMDEDAPVPGDTERTSLSVMDLTKHAAITILETLNDKDRLGIVTFGTRATVVQSLTYMDSETKHATRQKINKLHPNGSTNLWHGIQNGIRVFDESLDNGNVRAMMVLTDGMPNHM</sequence>
<dbReference type="InterPro" id="IPR002035">
    <property type="entry name" value="VWF_A"/>
</dbReference>